<evidence type="ECO:0000313" key="1">
    <source>
        <dbReference type="EMBL" id="MCG2624373.1"/>
    </source>
</evidence>
<sequence>MSERPLEARLINSDLVADLAARAALDTPGVLRLEPTLKNLLAHLGAGTAHILDRTRTDSTPTRRDGVFATVHDGVADIHLDIATDIAYTALTVAQAVRVQIARAVSHTGLTPGRIDIAILAIEHPPAATEASRPKPV</sequence>
<evidence type="ECO:0008006" key="3">
    <source>
        <dbReference type="Google" id="ProtNLM"/>
    </source>
</evidence>
<organism evidence="1 2">
    <name type="scientific">Arthrobacter hankyongi</name>
    <dbReference type="NCBI Taxonomy" id="2904801"/>
    <lineage>
        <taxon>Bacteria</taxon>
        <taxon>Bacillati</taxon>
        <taxon>Actinomycetota</taxon>
        <taxon>Actinomycetes</taxon>
        <taxon>Micrococcales</taxon>
        <taxon>Micrococcaceae</taxon>
        <taxon>Arthrobacter</taxon>
    </lineage>
</organism>
<dbReference type="RefSeq" id="WP_237826175.1">
    <property type="nucleotide sequence ID" value="NZ_JAKLTQ010000024.1"/>
</dbReference>
<evidence type="ECO:0000313" key="2">
    <source>
        <dbReference type="Proteomes" id="UP001165368"/>
    </source>
</evidence>
<accession>A0ABS9LCN1</accession>
<proteinExistence type="predicted"/>
<keyword evidence="2" id="KW-1185">Reference proteome</keyword>
<gene>
    <name evidence="1" type="ORF">LVY72_20995</name>
</gene>
<dbReference type="EMBL" id="JAKLTQ010000024">
    <property type="protein sequence ID" value="MCG2624373.1"/>
    <property type="molecule type" value="Genomic_DNA"/>
</dbReference>
<name>A0ABS9LCN1_9MICC</name>
<reference evidence="1" key="1">
    <citation type="submission" date="2022-01" db="EMBL/GenBank/DDBJ databases">
        <authorList>
            <person name="Jo J.-H."/>
            <person name="Im W.-T."/>
        </authorList>
    </citation>
    <scope>NUCLEOTIDE SEQUENCE</scope>
    <source>
        <strain evidence="1">I2-34</strain>
    </source>
</reference>
<dbReference type="Proteomes" id="UP001165368">
    <property type="component" value="Unassembled WGS sequence"/>
</dbReference>
<comment type="caution">
    <text evidence="1">The sequence shown here is derived from an EMBL/GenBank/DDBJ whole genome shotgun (WGS) entry which is preliminary data.</text>
</comment>
<protein>
    <recommendedName>
        <fullName evidence="3">Asp23/Gls24 family envelope stress response protein</fullName>
    </recommendedName>
</protein>